<dbReference type="Proteomes" id="UP000641588">
    <property type="component" value="Unassembled WGS sequence"/>
</dbReference>
<feature type="domain" description="D-isomer specific 2-hydroxyacid dehydrogenase catalytic" evidence="4">
    <location>
        <begin position="9"/>
        <end position="319"/>
    </location>
</feature>
<evidence type="ECO:0000313" key="6">
    <source>
        <dbReference type="EMBL" id="NOU93841.1"/>
    </source>
</evidence>
<dbReference type="GO" id="GO:0030267">
    <property type="term" value="F:glyoxylate reductase (NADPH) activity"/>
    <property type="evidence" value="ECO:0007669"/>
    <property type="project" value="UniProtKB-EC"/>
</dbReference>
<protein>
    <submittedName>
        <fullName evidence="6">Bifunctional glyoxylate/hydroxypyruvate reductase B</fullName>
        <ecNumber evidence="6">1.1.1.79</ecNumber>
        <ecNumber evidence="6">1.1.1.81</ecNumber>
    </submittedName>
</protein>
<gene>
    <name evidence="6" type="ORF">GC093_11480</name>
</gene>
<dbReference type="CDD" id="cd05301">
    <property type="entry name" value="GDH"/>
    <property type="match status" value="1"/>
</dbReference>
<comment type="similarity">
    <text evidence="1 3">Belongs to the D-isomer specific 2-hydroxyacid dehydrogenase family.</text>
</comment>
<sequence length="331" mass="37136">MDVSSKPKVLINRKLPEAIISYLNEHCECTVWDGEGLLPRPQLLEMIKDYEGLFVNNEQINAELLERAPKLRVVSSSSVGYNHFHIEDMKARGVIGTHTPYVLDDTVADLVFSLILSSARRVAELDAQVKQGNWKRGARKEDEWFGMDVHHATIGIIGMGRIGEAIAKRAVHGFDMNLVYNNRSRKPEAEERYGAQFRSLEDVLKESDFVVLMTPLTPETEHYIRKEHFEMMKPTAFFINASRGQTVDEQAMIEALQNGTIRGAGLDVFDQEPVSPDNPLLKLSNVVTLPHIGSATTKTRYDMAMLAAQNLVGALTGDKAYVVQELKELVK</sequence>
<dbReference type="EC" id="1.1.1.79" evidence="6"/>
<dbReference type="FunFam" id="3.40.50.720:FF:000462">
    <property type="entry name" value="Glyoxylate reductase (NADP+)"/>
    <property type="match status" value="1"/>
</dbReference>
<accession>A0A972H098</accession>
<keyword evidence="2 3" id="KW-0560">Oxidoreductase</keyword>
<dbReference type="EMBL" id="WHOD01000050">
    <property type="protein sequence ID" value="NOU93841.1"/>
    <property type="molecule type" value="Genomic_DNA"/>
</dbReference>
<dbReference type="AlphaFoldDB" id="A0A972H098"/>
<dbReference type="SUPFAM" id="SSF52283">
    <property type="entry name" value="Formate/glycerate dehydrogenase catalytic domain-like"/>
    <property type="match status" value="1"/>
</dbReference>
<name>A0A972H098_9BACL</name>
<dbReference type="InterPro" id="IPR006140">
    <property type="entry name" value="D-isomer_DH_NAD-bd"/>
</dbReference>
<evidence type="ECO:0000256" key="1">
    <source>
        <dbReference type="ARBA" id="ARBA00005854"/>
    </source>
</evidence>
<evidence type="ECO:0000259" key="4">
    <source>
        <dbReference type="Pfam" id="PF00389"/>
    </source>
</evidence>
<dbReference type="EC" id="1.1.1.81" evidence="6"/>
<evidence type="ECO:0000256" key="2">
    <source>
        <dbReference type="ARBA" id="ARBA00023002"/>
    </source>
</evidence>
<dbReference type="GO" id="GO:0005829">
    <property type="term" value="C:cytosol"/>
    <property type="evidence" value="ECO:0007669"/>
    <property type="project" value="TreeGrafter"/>
</dbReference>
<evidence type="ECO:0000256" key="3">
    <source>
        <dbReference type="RuleBase" id="RU003719"/>
    </source>
</evidence>
<dbReference type="Pfam" id="PF00389">
    <property type="entry name" value="2-Hacid_dh"/>
    <property type="match status" value="1"/>
</dbReference>
<dbReference type="Pfam" id="PF02826">
    <property type="entry name" value="2-Hacid_dh_C"/>
    <property type="match status" value="1"/>
</dbReference>
<dbReference type="SUPFAM" id="SSF51735">
    <property type="entry name" value="NAD(P)-binding Rossmann-fold domains"/>
    <property type="match status" value="1"/>
</dbReference>
<organism evidence="6 7">
    <name type="scientific">Paenibacillus foliorum</name>
    <dbReference type="NCBI Taxonomy" id="2654974"/>
    <lineage>
        <taxon>Bacteria</taxon>
        <taxon>Bacillati</taxon>
        <taxon>Bacillota</taxon>
        <taxon>Bacilli</taxon>
        <taxon>Bacillales</taxon>
        <taxon>Paenibacillaceae</taxon>
        <taxon>Paenibacillus</taxon>
    </lineage>
</organism>
<feature type="domain" description="D-isomer specific 2-hydroxyacid dehydrogenase NAD-binding" evidence="5">
    <location>
        <begin position="112"/>
        <end position="293"/>
    </location>
</feature>
<keyword evidence="7" id="KW-1185">Reference proteome</keyword>
<dbReference type="GO" id="GO:0016618">
    <property type="term" value="F:hydroxypyruvate reductase [NAD(P)H] activity"/>
    <property type="evidence" value="ECO:0007669"/>
    <property type="project" value="UniProtKB-EC"/>
</dbReference>
<dbReference type="InterPro" id="IPR036291">
    <property type="entry name" value="NAD(P)-bd_dom_sf"/>
</dbReference>
<proteinExistence type="inferred from homology"/>
<dbReference type="GO" id="GO:0051287">
    <property type="term" value="F:NAD binding"/>
    <property type="evidence" value="ECO:0007669"/>
    <property type="project" value="InterPro"/>
</dbReference>
<comment type="caution">
    <text evidence="6">The sequence shown here is derived from an EMBL/GenBank/DDBJ whole genome shotgun (WGS) entry which is preliminary data.</text>
</comment>
<reference evidence="6" key="1">
    <citation type="submission" date="2019-10" db="EMBL/GenBank/DDBJ databases">
        <title>Description of Paenibacillus glebae sp. nov.</title>
        <authorList>
            <person name="Carlier A."/>
            <person name="Qi S."/>
        </authorList>
    </citation>
    <scope>NUCLEOTIDE SEQUENCE</scope>
    <source>
        <strain evidence="6">LMG 31456</strain>
    </source>
</reference>
<dbReference type="InterPro" id="IPR050223">
    <property type="entry name" value="D-isomer_2-hydroxyacid_DH"/>
</dbReference>
<dbReference type="Gene3D" id="3.40.50.720">
    <property type="entry name" value="NAD(P)-binding Rossmann-like Domain"/>
    <property type="match status" value="2"/>
</dbReference>
<evidence type="ECO:0000259" key="5">
    <source>
        <dbReference type="Pfam" id="PF02826"/>
    </source>
</evidence>
<dbReference type="PANTHER" id="PTHR10996:SF283">
    <property type="entry name" value="GLYOXYLATE_HYDROXYPYRUVATE REDUCTASE B"/>
    <property type="match status" value="1"/>
</dbReference>
<dbReference type="PANTHER" id="PTHR10996">
    <property type="entry name" value="2-HYDROXYACID DEHYDROGENASE-RELATED"/>
    <property type="match status" value="1"/>
</dbReference>
<evidence type="ECO:0000313" key="7">
    <source>
        <dbReference type="Proteomes" id="UP000641588"/>
    </source>
</evidence>
<dbReference type="InterPro" id="IPR006139">
    <property type="entry name" value="D-isomer_2_OHA_DH_cat_dom"/>
</dbReference>